<gene>
    <name evidence="1" type="ORF">F3Y22_tig00110183pilonHSYRG00081</name>
</gene>
<evidence type="ECO:0000313" key="1">
    <source>
        <dbReference type="EMBL" id="KAE8715290.1"/>
    </source>
</evidence>
<accession>A0A6A3BE00</accession>
<dbReference type="Proteomes" id="UP000436088">
    <property type="component" value="Unassembled WGS sequence"/>
</dbReference>
<sequence>MDDIFSSEDDDHLFDLDYHPYARKRPLSSRLDCDEYDEPDDDETNRNKLYLVPYRWWREAQRSVFDQIGGILYTVSSNHGSGDSEIVLDLRKEESFTSRDKVEGVSGREYALVNEALWLRTLKW</sequence>
<reference evidence="1" key="1">
    <citation type="submission" date="2019-09" db="EMBL/GenBank/DDBJ databases">
        <title>Draft genome information of white flower Hibiscus syriacus.</title>
        <authorList>
            <person name="Kim Y.-M."/>
        </authorList>
    </citation>
    <scope>NUCLEOTIDE SEQUENCE [LARGE SCALE GENOMIC DNA]</scope>
    <source>
        <strain evidence="1">YM2019G1</strain>
    </source>
</reference>
<comment type="caution">
    <text evidence="1">The sequence shown here is derived from an EMBL/GenBank/DDBJ whole genome shotgun (WGS) entry which is preliminary data.</text>
</comment>
<name>A0A6A3BE00_HIBSY</name>
<evidence type="ECO:0000313" key="2">
    <source>
        <dbReference type="Proteomes" id="UP000436088"/>
    </source>
</evidence>
<protein>
    <submittedName>
        <fullName evidence="1">Uncharacterized protein</fullName>
    </submittedName>
</protein>
<dbReference type="EMBL" id="VEPZ02000863">
    <property type="protein sequence ID" value="KAE8715290.1"/>
    <property type="molecule type" value="Genomic_DNA"/>
</dbReference>
<keyword evidence="2" id="KW-1185">Reference proteome</keyword>
<organism evidence="1 2">
    <name type="scientific">Hibiscus syriacus</name>
    <name type="common">Rose of Sharon</name>
    <dbReference type="NCBI Taxonomy" id="106335"/>
    <lineage>
        <taxon>Eukaryota</taxon>
        <taxon>Viridiplantae</taxon>
        <taxon>Streptophyta</taxon>
        <taxon>Embryophyta</taxon>
        <taxon>Tracheophyta</taxon>
        <taxon>Spermatophyta</taxon>
        <taxon>Magnoliopsida</taxon>
        <taxon>eudicotyledons</taxon>
        <taxon>Gunneridae</taxon>
        <taxon>Pentapetalae</taxon>
        <taxon>rosids</taxon>
        <taxon>malvids</taxon>
        <taxon>Malvales</taxon>
        <taxon>Malvaceae</taxon>
        <taxon>Malvoideae</taxon>
        <taxon>Hibiscus</taxon>
    </lineage>
</organism>
<proteinExistence type="predicted"/>
<dbReference type="AlphaFoldDB" id="A0A6A3BE00"/>